<reference evidence="7 8" key="1">
    <citation type="submission" date="2019-02" db="EMBL/GenBank/DDBJ databases">
        <title>Genomic Encyclopedia of Type Strains, Phase IV (KMG-IV): sequencing the most valuable type-strain genomes for metagenomic binning, comparative biology and taxonomic classification.</title>
        <authorList>
            <person name="Goeker M."/>
        </authorList>
    </citation>
    <scope>NUCLEOTIDE SEQUENCE [LARGE SCALE GENOMIC DNA]</scope>
    <source>
        <strain evidence="7 8">DSM 21223</strain>
    </source>
</reference>
<comment type="cofactor">
    <cofactor evidence="4">
        <name>a divalent metal cation</name>
        <dbReference type="ChEBI" id="CHEBI:60240"/>
    </cofactor>
</comment>
<dbReference type="InterPro" id="IPR018110">
    <property type="entry name" value="Mandel_Rmase/mucon_lact_enz_CS"/>
</dbReference>
<accession>A0ABY0IUR7</accession>
<protein>
    <recommendedName>
        <fullName evidence="4 5">o-succinylbenzoate synthase</fullName>
        <shortName evidence="4">OSB synthase</shortName>
        <shortName evidence="4">OSBS</shortName>
        <ecNumber evidence="4 5">4.2.1.113</ecNumber>
    </recommendedName>
    <alternativeName>
        <fullName evidence="4">4-(2'-carboxyphenyl)-4-oxybutyric acid synthase</fullName>
    </alternativeName>
    <alternativeName>
        <fullName evidence="4">o-succinylbenzoic acid synthase</fullName>
    </alternativeName>
</protein>
<comment type="caution">
    <text evidence="7">The sequence shown here is derived from an EMBL/GenBank/DDBJ whole genome shotgun (WGS) entry which is preliminary data.</text>
</comment>
<feature type="binding site" evidence="4">
    <location>
        <position position="240"/>
    </location>
    <ligand>
        <name>Mg(2+)</name>
        <dbReference type="ChEBI" id="CHEBI:18420"/>
    </ligand>
</feature>
<dbReference type="EC" id="4.2.1.113" evidence="4 5"/>
<evidence type="ECO:0000256" key="1">
    <source>
        <dbReference type="ARBA" id="ARBA00022723"/>
    </source>
</evidence>
<name>A0ABY0IUR7_9RHOO</name>
<keyword evidence="3 4" id="KW-0456">Lyase</keyword>
<feature type="active site" description="Proton donor" evidence="4">
    <location>
        <position position="160"/>
    </location>
</feature>
<evidence type="ECO:0000313" key="7">
    <source>
        <dbReference type="EMBL" id="RZT90121.1"/>
    </source>
</evidence>
<proteinExistence type="inferred from homology"/>
<dbReference type="PANTHER" id="PTHR48073:SF2">
    <property type="entry name" value="O-SUCCINYLBENZOATE SYNTHASE"/>
    <property type="match status" value="1"/>
</dbReference>
<evidence type="ECO:0000313" key="8">
    <source>
        <dbReference type="Proteomes" id="UP000292136"/>
    </source>
</evidence>
<comment type="function">
    <text evidence="4">Converts 2-succinyl-6-hydroxy-2,4-cyclohexadiene-1-carboxylate (SHCHC) to 2-succinylbenzoate (OSB).</text>
</comment>
<dbReference type="InterPro" id="IPR010196">
    <property type="entry name" value="OSB_synthase_MenC1"/>
</dbReference>
<dbReference type="SFLD" id="SFLDS00001">
    <property type="entry name" value="Enolase"/>
    <property type="match status" value="1"/>
</dbReference>
<dbReference type="PROSITE" id="PS00909">
    <property type="entry name" value="MR_MLE_2"/>
    <property type="match status" value="1"/>
</dbReference>
<dbReference type="SMART" id="SM00922">
    <property type="entry name" value="MR_MLE"/>
    <property type="match status" value="1"/>
</dbReference>
<dbReference type="HAMAP" id="MF_00470">
    <property type="entry name" value="MenC_1"/>
    <property type="match status" value="1"/>
</dbReference>
<keyword evidence="2 4" id="KW-0460">Magnesium</keyword>
<dbReference type="Gene3D" id="3.30.390.10">
    <property type="entry name" value="Enolase-like, N-terminal domain"/>
    <property type="match status" value="1"/>
</dbReference>
<dbReference type="Proteomes" id="UP000292136">
    <property type="component" value="Unassembled WGS sequence"/>
</dbReference>
<evidence type="ECO:0000259" key="6">
    <source>
        <dbReference type="SMART" id="SM00922"/>
    </source>
</evidence>
<evidence type="ECO:0000256" key="4">
    <source>
        <dbReference type="HAMAP-Rule" id="MF_00470"/>
    </source>
</evidence>
<dbReference type="EMBL" id="SHKM01000001">
    <property type="protein sequence ID" value="RZT90121.1"/>
    <property type="molecule type" value="Genomic_DNA"/>
</dbReference>
<comment type="pathway">
    <text evidence="4">Quinol/quinone metabolism; 1,4-dihydroxy-2-naphthoate biosynthesis; 1,4-dihydroxy-2-naphthoate from chorismate: step 4/7.</text>
</comment>
<comment type="pathway">
    <text evidence="4">Quinol/quinone metabolism; menaquinone biosynthesis.</text>
</comment>
<dbReference type="SUPFAM" id="SSF51604">
    <property type="entry name" value="Enolase C-terminal domain-like"/>
    <property type="match status" value="1"/>
</dbReference>
<feature type="binding site" evidence="4">
    <location>
        <position position="215"/>
    </location>
    <ligand>
        <name>Mg(2+)</name>
        <dbReference type="ChEBI" id="CHEBI:18420"/>
    </ligand>
</feature>
<comment type="catalytic activity">
    <reaction evidence="4">
        <text>(1R,6R)-6-hydroxy-2-succinyl-cyclohexa-2,4-diene-1-carboxylate = 2-succinylbenzoate + H2O</text>
        <dbReference type="Rhea" id="RHEA:10196"/>
        <dbReference type="ChEBI" id="CHEBI:15377"/>
        <dbReference type="ChEBI" id="CHEBI:18325"/>
        <dbReference type="ChEBI" id="CHEBI:58689"/>
        <dbReference type="EC" id="4.2.1.113"/>
    </reaction>
</comment>
<evidence type="ECO:0000256" key="3">
    <source>
        <dbReference type="ARBA" id="ARBA00023239"/>
    </source>
</evidence>
<dbReference type="SFLD" id="SFLDF00009">
    <property type="entry name" value="o-succinylbenzoate_synthase"/>
    <property type="match status" value="1"/>
</dbReference>
<dbReference type="RefSeq" id="WP_130458670.1">
    <property type="nucleotide sequence ID" value="NZ_SHKM01000001.1"/>
</dbReference>
<dbReference type="SFLD" id="SFLDG00180">
    <property type="entry name" value="muconate_cycloisomerase"/>
    <property type="match status" value="1"/>
</dbReference>
<dbReference type="InterPro" id="IPR041338">
    <property type="entry name" value="OSBS_N"/>
</dbReference>
<dbReference type="InterPro" id="IPR029017">
    <property type="entry name" value="Enolase-like_N"/>
</dbReference>
<sequence>MTLRTFTFEPYRLPFRQQWRSAAGGLDQREGWLVRLEDDYGGVGYGDCAPLPGIGTEPPAAAAAALVQWQQRFRGLEAATALEALNDAASFDTPAARAGVESALLDLLARRNGRSLNASIRGCDCRQRVRVNASLGSLGPHTADALESALEAGFQVLKLKIGLAPASQEIPLVQALCRRLPAGSTLRLDANQAWQEGDARSWLDALAGLPIDALEEPLAQPSAPAWAALQARAAFPLALDESLADLPQAALFDGTVRRLILKLPRLGGFLPAVALAQRFAAAGGDCIVTSSLESACGLLAAAHLAAALGGDLAHGLATAEWLATDLGAPPPVAAGYLPLPAGPGLGFQPFATPA</sequence>
<evidence type="ECO:0000256" key="2">
    <source>
        <dbReference type="ARBA" id="ARBA00022842"/>
    </source>
</evidence>
<dbReference type="PANTHER" id="PTHR48073">
    <property type="entry name" value="O-SUCCINYLBENZOATE SYNTHASE-RELATED"/>
    <property type="match status" value="1"/>
</dbReference>
<organism evidence="7 8">
    <name type="scientific">Azospira oryzae</name>
    <dbReference type="NCBI Taxonomy" id="146939"/>
    <lineage>
        <taxon>Bacteria</taxon>
        <taxon>Pseudomonadati</taxon>
        <taxon>Pseudomonadota</taxon>
        <taxon>Betaproteobacteria</taxon>
        <taxon>Rhodocyclales</taxon>
        <taxon>Rhodocyclaceae</taxon>
        <taxon>Azospira</taxon>
    </lineage>
</organism>
<feature type="domain" description="Mandelate racemase/muconate lactonizing enzyme C-terminal" evidence="6">
    <location>
        <begin position="139"/>
        <end position="236"/>
    </location>
</feature>
<dbReference type="Pfam" id="PF13378">
    <property type="entry name" value="MR_MLE_C"/>
    <property type="match status" value="1"/>
</dbReference>
<dbReference type="NCBIfam" id="TIGR01927">
    <property type="entry name" value="menC_gam_Gplu"/>
    <property type="match status" value="1"/>
</dbReference>
<feature type="binding site" evidence="4">
    <location>
        <position position="189"/>
    </location>
    <ligand>
        <name>Mg(2+)</name>
        <dbReference type="ChEBI" id="CHEBI:18420"/>
    </ligand>
</feature>
<dbReference type="InterPro" id="IPR036849">
    <property type="entry name" value="Enolase-like_C_sf"/>
</dbReference>
<gene>
    <name evidence="4" type="primary">menC</name>
    <name evidence="7" type="ORF">EV678_0932</name>
</gene>
<keyword evidence="8" id="KW-1185">Reference proteome</keyword>
<dbReference type="SUPFAM" id="SSF54826">
    <property type="entry name" value="Enolase N-terminal domain-like"/>
    <property type="match status" value="1"/>
</dbReference>
<dbReference type="InterPro" id="IPR013342">
    <property type="entry name" value="Mandelate_racemase_C"/>
</dbReference>
<dbReference type="Gene3D" id="3.20.20.120">
    <property type="entry name" value="Enolase-like C-terminal domain"/>
    <property type="match status" value="1"/>
</dbReference>
<evidence type="ECO:0000256" key="5">
    <source>
        <dbReference type="NCBIfam" id="TIGR01927"/>
    </source>
</evidence>
<dbReference type="Pfam" id="PF21508">
    <property type="entry name" value="MenC_N"/>
    <property type="match status" value="1"/>
</dbReference>
<keyword evidence="4" id="KW-0474">Menaquinone biosynthesis</keyword>
<dbReference type="InterPro" id="IPR029065">
    <property type="entry name" value="Enolase_C-like"/>
</dbReference>
<comment type="similarity">
    <text evidence="4">Belongs to the mandelate racemase/muconate lactonizing enzyme family. MenC type 1 subfamily.</text>
</comment>
<keyword evidence="1 4" id="KW-0479">Metal-binding</keyword>
<feature type="active site" description="Proton acceptor" evidence="4">
    <location>
        <position position="262"/>
    </location>
</feature>